<keyword evidence="7" id="KW-1133">Transmembrane helix</keyword>
<name>A0A7Z1AWR3_9PSEU</name>
<keyword evidence="7" id="KW-0812">Transmembrane</keyword>
<keyword evidence="2" id="KW-0444">Lipid biosynthesis</keyword>
<protein>
    <submittedName>
        <fullName evidence="9">1-acyl-sn-glycerol-3-phosphate acyltransferase</fullName>
    </submittedName>
</protein>
<evidence type="ECO:0000256" key="1">
    <source>
        <dbReference type="ARBA" id="ARBA00005189"/>
    </source>
</evidence>
<accession>A0A7Z1AWR3</accession>
<reference evidence="9 10" key="1">
    <citation type="submission" date="2016-12" db="EMBL/GenBank/DDBJ databases">
        <title>The draft genome sequence of Actinophytocola xinjiangensis.</title>
        <authorList>
            <person name="Wang W."/>
            <person name="Yuan L."/>
        </authorList>
    </citation>
    <scope>NUCLEOTIDE SEQUENCE [LARGE SCALE GENOMIC DNA]</scope>
    <source>
        <strain evidence="9 10">CGMCC 4.4663</strain>
    </source>
</reference>
<evidence type="ECO:0000256" key="2">
    <source>
        <dbReference type="ARBA" id="ARBA00022516"/>
    </source>
</evidence>
<dbReference type="PANTHER" id="PTHR10434">
    <property type="entry name" value="1-ACYL-SN-GLYCEROL-3-PHOSPHATE ACYLTRANSFERASE"/>
    <property type="match status" value="1"/>
</dbReference>
<evidence type="ECO:0000256" key="6">
    <source>
        <dbReference type="SAM" id="MobiDB-lite"/>
    </source>
</evidence>
<proteinExistence type="predicted"/>
<dbReference type="InterPro" id="IPR002123">
    <property type="entry name" value="Plipid/glycerol_acylTrfase"/>
</dbReference>
<evidence type="ECO:0000259" key="8">
    <source>
        <dbReference type="SMART" id="SM00563"/>
    </source>
</evidence>
<evidence type="ECO:0000256" key="3">
    <source>
        <dbReference type="ARBA" id="ARBA00022679"/>
    </source>
</evidence>
<evidence type="ECO:0000256" key="4">
    <source>
        <dbReference type="ARBA" id="ARBA00023098"/>
    </source>
</evidence>
<dbReference type="Proteomes" id="UP000185696">
    <property type="component" value="Unassembled WGS sequence"/>
</dbReference>
<gene>
    <name evidence="9" type="ORF">BLA60_25230</name>
</gene>
<dbReference type="OrthoDB" id="5184723at2"/>
<keyword evidence="5 9" id="KW-0012">Acyltransferase</keyword>
<dbReference type="CDD" id="cd07989">
    <property type="entry name" value="LPLAT_AGPAT-like"/>
    <property type="match status" value="1"/>
</dbReference>
<organism evidence="9 10">
    <name type="scientific">Actinophytocola xinjiangensis</name>
    <dbReference type="NCBI Taxonomy" id="485602"/>
    <lineage>
        <taxon>Bacteria</taxon>
        <taxon>Bacillati</taxon>
        <taxon>Actinomycetota</taxon>
        <taxon>Actinomycetes</taxon>
        <taxon>Pseudonocardiales</taxon>
        <taxon>Pseudonocardiaceae</taxon>
    </lineage>
</organism>
<keyword evidence="3 9" id="KW-0808">Transferase</keyword>
<keyword evidence="4" id="KW-0443">Lipid metabolism</keyword>
<dbReference type="RefSeq" id="WP_075135466.1">
    <property type="nucleotide sequence ID" value="NZ_MSIF01000013.1"/>
</dbReference>
<keyword evidence="7" id="KW-0472">Membrane</keyword>
<feature type="transmembrane region" description="Helical" evidence="7">
    <location>
        <begin position="29"/>
        <end position="53"/>
    </location>
</feature>
<feature type="domain" description="Phospholipid/glycerol acyltransferase" evidence="8">
    <location>
        <begin position="92"/>
        <end position="204"/>
    </location>
</feature>
<feature type="region of interest" description="Disordered" evidence="6">
    <location>
        <begin position="270"/>
        <end position="291"/>
    </location>
</feature>
<evidence type="ECO:0000256" key="5">
    <source>
        <dbReference type="ARBA" id="ARBA00023315"/>
    </source>
</evidence>
<dbReference type="SUPFAM" id="SSF69593">
    <property type="entry name" value="Glycerol-3-phosphate (1)-acyltransferase"/>
    <property type="match status" value="1"/>
</dbReference>
<keyword evidence="10" id="KW-1185">Reference proteome</keyword>
<dbReference type="GO" id="GO:0006654">
    <property type="term" value="P:phosphatidic acid biosynthetic process"/>
    <property type="evidence" value="ECO:0007669"/>
    <property type="project" value="TreeGrafter"/>
</dbReference>
<dbReference type="Pfam" id="PF01553">
    <property type="entry name" value="Acyltransferase"/>
    <property type="match status" value="1"/>
</dbReference>
<evidence type="ECO:0000256" key="7">
    <source>
        <dbReference type="SAM" id="Phobius"/>
    </source>
</evidence>
<evidence type="ECO:0000313" key="10">
    <source>
        <dbReference type="Proteomes" id="UP000185696"/>
    </source>
</evidence>
<dbReference type="GO" id="GO:0003841">
    <property type="term" value="F:1-acylglycerol-3-phosphate O-acyltransferase activity"/>
    <property type="evidence" value="ECO:0007669"/>
    <property type="project" value="TreeGrafter"/>
</dbReference>
<sequence>MTTHAWFPRSPCGPGCHSGREPAVSRARYLWRLTALVAVVLGCVLVVALLPLVGRRGREAAVRTVFRSVLAAVGVRLAVSGSDGLSTRGRGVLVVTNHVSWLDVVAVNAVRPMRALAKSDIAGWPVLGRLVTAAGSVYVDRDRLRTLPATVAELATVLRGGSLVNACPEGTTWCGRAGGRFRPAVFQAAIDAGVPVLPIALEYRLGDRTRTTAPAFVGDETIVESVRRTARLRGLVVELRVLPELPPGRAAGRGELAALAEAAVAGHTFGSTTRHTPVHATGEARPLPVGE</sequence>
<evidence type="ECO:0000313" key="9">
    <source>
        <dbReference type="EMBL" id="OLF08162.1"/>
    </source>
</evidence>
<dbReference type="PANTHER" id="PTHR10434:SF64">
    <property type="entry name" value="1-ACYL-SN-GLYCEROL-3-PHOSPHATE ACYLTRANSFERASE-RELATED"/>
    <property type="match status" value="1"/>
</dbReference>
<dbReference type="AlphaFoldDB" id="A0A7Z1AWR3"/>
<comment type="caution">
    <text evidence="9">The sequence shown here is derived from an EMBL/GenBank/DDBJ whole genome shotgun (WGS) entry which is preliminary data.</text>
</comment>
<comment type="pathway">
    <text evidence="1">Lipid metabolism.</text>
</comment>
<dbReference type="SMART" id="SM00563">
    <property type="entry name" value="PlsC"/>
    <property type="match status" value="1"/>
</dbReference>
<dbReference type="EMBL" id="MSIF01000013">
    <property type="protein sequence ID" value="OLF08162.1"/>
    <property type="molecule type" value="Genomic_DNA"/>
</dbReference>